<feature type="compositionally biased region" description="Polar residues" evidence="2">
    <location>
        <begin position="1044"/>
        <end position="1060"/>
    </location>
</feature>
<evidence type="ECO:0000313" key="4">
    <source>
        <dbReference type="Proteomes" id="UP000326924"/>
    </source>
</evidence>
<feature type="compositionally biased region" description="Basic and acidic residues" evidence="2">
    <location>
        <begin position="514"/>
        <end position="525"/>
    </location>
</feature>
<feature type="compositionally biased region" description="Basic residues" evidence="2">
    <location>
        <begin position="1012"/>
        <end position="1022"/>
    </location>
</feature>
<gene>
    <name evidence="3" type="ORF">FN846DRAFT_945520</name>
</gene>
<dbReference type="PANTHER" id="PTHR15154:SF2">
    <property type="entry name" value="HAMARTIN"/>
    <property type="match status" value="1"/>
</dbReference>
<dbReference type="GO" id="GO:0033596">
    <property type="term" value="C:TSC1-TSC2 complex"/>
    <property type="evidence" value="ECO:0007669"/>
    <property type="project" value="TreeGrafter"/>
</dbReference>
<organism evidence="3 4">
    <name type="scientific">Sphaerosporella brunnea</name>
    <dbReference type="NCBI Taxonomy" id="1250544"/>
    <lineage>
        <taxon>Eukaryota</taxon>
        <taxon>Fungi</taxon>
        <taxon>Dikarya</taxon>
        <taxon>Ascomycota</taxon>
        <taxon>Pezizomycotina</taxon>
        <taxon>Pezizomycetes</taxon>
        <taxon>Pezizales</taxon>
        <taxon>Pyronemataceae</taxon>
        <taxon>Sphaerosporella</taxon>
    </lineage>
</organism>
<dbReference type="OrthoDB" id="6022054at2759"/>
<evidence type="ECO:0000256" key="1">
    <source>
        <dbReference type="SAM" id="Coils"/>
    </source>
</evidence>
<name>A0A5J5EYW4_9PEZI</name>
<accession>A0A5J5EYW4</accession>
<feature type="coiled-coil region" evidence="1">
    <location>
        <begin position="668"/>
        <end position="755"/>
    </location>
</feature>
<evidence type="ECO:0000313" key="3">
    <source>
        <dbReference type="EMBL" id="KAA8908341.1"/>
    </source>
</evidence>
<feature type="compositionally biased region" description="Low complexity" evidence="2">
    <location>
        <begin position="976"/>
        <end position="987"/>
    </location>
</feature>
<dbReference type="InterPro" id="IPR016024">
    <property type="entry name" value="ARM-type_fold"/>
</dbReference>
<feature type="coiled-coil region" evidence="1">
    <location>
        <begin position="780"/>
        <end position="842"/>
    </location>
</feature>
<feature type="region of interest" description="Disordered" evidence="2">
    <location>
        <begin position="562"/>
        <end position="592"/>
    </location>
</feature>
<keyword evidence="1" id="KW-0175">Coiled coil</keyword>
<dbReference type="AlphaFoldDB" id="A0A5J5EYW4"/>
<proteinExistence type="predicted"/>
<protein>
    <submittedName>
        <fullName evidence="3">Hamartin protein-domain-containing protein</fullName>
    </submittedName>
</protein>
<feature type="compositionally biased region" description="Polar residues" evidence="2">
    <location>
        <begin position="953"/>
        <end position="968"/>
    </location>
</feature>
<feature type="region of interest" description="Disordered" evidence="2">
    <location>
        <begin position="510"/>
        <end position="538"/>
    </location>
</feature>
<dbReference type="GO" id="GO:0032007">
    <property type="term" value="P:negative regulation of TOR signaling"/>
    <property type="evidence" value="ECO:0007669"/>
    <property type="project" value="TreeGrafter"/>
</dbReference>
<dbReference type="SUPFAM" id="SSF48371">
    <property type="entry name" value="ARM repeat"/>
    <property type="match status" value="1"/>
</dbReference>
<feature type="compositionally biased region" description="Basic and acidic residues" evidence="2">
    <location>
        <begin position="927"/>
        <end position="938"/>
    </location>
</feature>
<dbReference type="Proteomes" id="UP000326924">
    <property type="component" value="Unassembled WGS sequence"/>
</dbReference>
<keyword evidence="4" id="KW-1185">Reference proteome</keyword>
<dbReference type="PANTHER" id="PTHR15154">
    <property type="entry name" value="HAMARTIN"/>
    <property type="match status" value="1"/>
</dbReference>
<feature type="region of interest" description="Disordered" evidence="2">
    <location>
        <begin position="905"/>
        <end position="1119"/>
    </location>
</feature>
<dbReference type="EMBL" id="VXIS01000069">
    <property type="protein sequence ID" value="KAA8908341.1"/>
    <property type="molecule type" value="Genomic_DNA"/>
</dbReference>
<sequence>MSGGSLKDLVRTLNAALSAPHPVYPLPDDVLNVIQTYLNRHVDIDGHESLRLHEELLSIHASKVQGNSDKLATFLACFRSLRPAILGVEELSKWWEILVKPTFDSMGQAKAVVADARVIVLSVLAYDDDDDPTGQKAQASSVFTDKLFEIFLEKTKLTAVSERGAGIRDEQKHRFVSANVEAVLLAYGKRRPKAFLSKIDAFIVQKEFRLQILGLLCSYVQLQGPHLYQVLQTPLLDHLLQCLENDTSTTVISLALTVLIMFMPHLCNSLSSYLPRLFIVYTRVLCWDKFGVVRLGEDRFPGVDGNSRAPTPLSIDKHEEATIENGWEKLSSSFETASSTTPDVVDYFSFLYGLYPINFLNFVREPYKFLEKVNYKDIDRLDIEEETIRQRTELYRQRHTLHPNFLTLTAETELSDQSRWMRLEPADVTAQCIGLVNNNVPMEESRQRQNVERTTIPEALIPTEDIPIESLLSQDDDRLSYYVEDTVGSWSECLSSSVSNGKVMGLFHSQIQSGRKESASREPKAPDSPTIPIAGTGTSDEAHLQDMLNLQEQLQASFHELKRSEDASPSPREFSHPSGPPPGYPGSVTASPHLGAYVQSLSHSNMPRSPALRPATSDTQGTIAYLQREVMLLKNDLNFERYLKQQHLSHIGHLQRKHIKESTAEAETQNLINTNKTLKAKLEEAKKAYAASRQEALKSKNQAKKWEAELSAKIRTLREEQKAWRQDEEATKKALESAREESNHLRKLLKDSEAEGLRTHQKLQSLNTNIEEVNKLRTFVDHLSNKLTDYEARSQEFEMQRHSEENALQQVERMKLRLAARDQEIQQLRRSYEAKVQELESRISSMSSPMSQSPGPAFQGMIDTALQQSNSRLASLKKAHHHLLQKYTELEIKYVELQAQQEMDSMRSTSSASHIHSQYSDMASDTESSHPHQHDGRSIHQNQKGHYQRSEDSMSPQSSFTDSSNGNYSGMRDYASPSSLSGPMSPGSHPPRYSPAGHMSPEPIQRPEYYDHHHRQHLRRQHSVPDSIVTTTMGSGSGGTTISDDAQSMRTVRSASSSEKTMQDKIKPQSEVRVRGRGGVQNVGKKAKDKDDEPVKEPKPKKKSRFTTGSGLAGIRGFV</sequence>
<feature type="coiled-coil region" evidence="1">
    <location>
        <begin position="873"/>
        <end position="900"/>
    </location>
</feature>
<feature type="compositionally biased region" description="Polar residues" evidence="2">
    <location>
        <begin position="905"/>
        <end position="926"/>
    </location>
</feature>
<reference evidence="3 4" key="1">
    <citation type="submission" date="2019-09" db="EMBL/GenBank/DDBJ databases">
        <title>Draft genome of the ectomycorrhizal ascomycete Sphaerosporella brunnea.</title>
        <authorList>
            <consortium name="DOE Joint Genome Institute"/>
            <person name="Benucci G.M."/>
            <person name="Marozzi G."/>
            <person name="Antonielli L."/>
            <person name="Sanchez S."/>
            <person name="Marco P."/>
            <person name="Wang X."/>
            <person name="Falini L.B."/>
            <person name="Barry K."/>
            <person name="Haridas S."/>
            <person name="Lipzen A."/>
            <person name="Labutti K."/>
            <person name="Grigoriev I.V."/>
            <person name="Murat C."/>
            <person name="Martin F."/>
            <person name="Albertini E."/>
            <person name="Donnini D."/>
            <person name="Bonito G."/>
        </authorList>
    </citation>
    <scope>NUCLEOTIDE SEQUENCE [LARGE SCALE GENOMIC DNA]</scope>
    <source>
        <strain evidence="3 4">Sb_GMNB300</strain>
    </source>
</reference>
<feature type="compositionally biased region" description="Basic and acidic residues" evidence="2">
    <location>
        <begin position="1061"/>
        <end position="1074"/>
    </location>
</feature>
<evidence type="ECO:0000256" key="2">
    <source>
        <dbReference type="SAM" id="MobiDB-lite"/>
    </source>
</evidence>
<dbReference type="Pfam" id="PF04388">
    <property type="entry name" value="Hamartin"/>
    <property type="match status" value="2"/>
</dbReference>
<dbReference type="GO" id="GO:0051726">
    <property type="term" value="P:regulation of cell cycle"/>
    <property type="evidence" value="ECO:0007669"/>
    <property type="project" value="TreeGrafter"/>
</dbReference>
<comment type="caution">
    <text evidence="3">The sequence shown here is derived from an EMBL/GenBank/DDBJ whole genome shotgun (WGS) entry which is preliminary data.</text>
</comment>
<dbReference type="InterPro" id="IPR007483">
    <property type="entry name" value="Hamartin"/>
</dbReference>
<feature type="compositionally biased region" description="Basic and acidic residues" evidence="2">
    <location>
        <begin position="1086"/>
        <end position="1098"/>
    </location>
</feature>
<dbReference type="InParanoid" id="A0A5J5EYW4"/>